<comment type="caution">
    <text evidence="1">The sequence shown here is derived from an EMBL/GenBank/DDBJ whole genome shotgun (WGS) entry which is preliminary data.</text>
</comment>
<dbReference type="EMBL" id="VIRM01000066">
    <property type="protein sequence ID" value="TQS13104.1"/>
    <property type="molecule type" value="Genomic_DNA"/>
</dbReference>
<organism evidence="1 2">
    <name type="scientific">Microbispora hainanensis</name>
    <dbReference type="NCBI Taxonomy" id="568844"/>
    <lineage>
        <taxon>Bacteria</taxon>
        <taxon>Bacillati</taxon>
        <taxon>Actinomycetota</taxon>
        <taxon>Actinomycetes</taxon>
        <taxon>Streptosporangiales</taxon>
        <taxon>Streptosporangiaceae</taxon>
        <taxon>Microbispora</taxon>
    </lineage>
</organism>
<dbReference type="AlphaFoldDB" id="A0A544Y8T5"/>
<reference evidence="1 2" key="1">
    <citation type="submission" date="2019-07" db="EMBL/GenBank/DDBJ databases">
        <title>Microbispora hainanensis DSM 45428.</title>
        <authorList>
            <person name="Thawai C."/>
        </authorList>
    </citation>
    <scope>NUCLEOTIDE SEQUENCE [LARGE SCALE GENOMIC DNA]</scope>
    <source>
        <strain evidence="1 2">DSM 45428</strain>
    </source>
</reference>
<dbReference type="RefSeq" id="WP_142624640.1">
    <property type="nucleotide sequence ID" value="NZ_VIRM01000066.1"/>
</dbReference>
<name>A0A544Y8T5_9ACTN</name>
<evidence type="ECO:0000313" key="2">
    <source>
        <dbReference type="Proteomes" id="UP000316541"/>
    </source>
</evidence>
<evidence type="ECO:0000313" key="1">
    <source>
        <dbReference type="EMBL" id="TQS13104.1"/>
    </source>
</evidence>
<proteinExistence type="predicted"/>
<accession>A0A544Y8T5</accession>
<dbReference type="Proteomes" id="UP000316541">
    <property type="component" value="Unassembled WGS sequence"/>
</dbReference>
<sequence length="413" mass="42887">MAYTIELLIFDLGNLYGAGFPAFTGVLTEVQPVIATLVATSTPASPTTLSYPSASDPPGALSLLHVTDPAGPGDFFRSGPIAAWPPGPALLQVGTGRVPITFETMRMAVTLPITINLPWYVAAAVGAATSGMFIPFKLTINRLGLGSSPTVGAIRAKFSGEIWYTTLIVPRRSGISGTVDLTLTPSGDALTPATFVNVTASNLSLSPDFITPLSTAALAALAPVFSGMLSGPLTTRINSAISSLAAGVRMSVPLTPSGQALFSPAATISVRRIVVVPSGLVVDAVLGELTATPASPPDPAPEPEPEAKPQLLVRIEPQPEEEVTQTYMVSVRKAADGSPVEDAKVTITTFTPVVGNAVTASALTDAQGLAAFEVTLRSRFRPSSNPTHTGELQRTPPALLVTKQSFEDFFLEL</sequence>
<gene>
    <name evidence="1" type="ORF">FLX08_35490</name>
</gene>
<protein>
    <submittedName>
        <fullName evidence="1">Uncharacterized protein</fullName>
    </submittedName>
</protein>